<proteinExistence type="predicted"/>
<evidence type="ECO:0000313" key="1">
    <source>
        <dbReference type="EMBL" id="RID88977.1"/>
    </source>
</evidence>
<organism evidence="1 2">
    <name type="scientific">Mesobacillus zeae</name>
    <dbReference type="NCBI Taxonomy" id="1917180"/>
    <lineage>
        <taxon>Bacteria</taxon>
        <taxon>Bacillati</taxon>
        <taxon>Bacillota</taxon>
        <taxon>Bacilli</taxon>
        <taxon>Bacillales</taxon>
        <taxon>Bacillaceae</taxon>
        <taxon>Mesobacillus</taxon>
    </lineage>
</organism>
<name>A0A398BGX8_9BACI</name>
<evidence type="ECO:0000313" key="2">
    <source>
        <dbReference type="Proteomes" id="UP000265816"/>
    </source>
</evidence>
<dbReference type="OrthoDB" id="2990165at2"/>
<dbReference type="EMBL" id="QWVT01000001">
    <property type="protein sequence ID" value="RID88977.1"/>
    <property type="molecule type" value="Genomic_DNA"/>
</dbReference>
<reference evidence="1 2" key="1">
    <citation type="submission" date="2018-08" db="EMBL/GenBank/DDBJ databases">
        <title>Bacillus jemisoniae sp. nov., Bacillus chryseoplanitiae sp. nov., Bacillus resnikiae sp. nov., and Bacillus frankliniae sp. nov., isolated from Viking spacecraft and associated surfaces.</title>
        <authorList>
            <person name="Seuylemezian A."/>
            <person name="Vaishampayan P."/>
        </authorList>
    </citation>
    <scope>NUCLEOTIDE SEQUENCE [LARGE SCALE GENOMIC DNA]</scope>
    <source>
        <strain evidence="1 2">JJ-247</strain>
    </source>
</reference>
<accession>A0A398BGX8</accession>
<dbReference type="Proteomes" id="UP000265816">
    <property type="component" value="Unassembled WGS sequence"/>
</dbReference>
<keyword evidence="2" id="KW-1185">Reference proteome</keyword>
<comment type="caution">
    <text evidence="1">The sequence shown here is derived from an EMBL/GenBank/DDBJ whole genome shotgun (WGS) entry which is preliminary data.</text>
</comment>
<dbReference type="AlphaFoldDB" id="A0A398BGX8"/>
<sequence length="108" mass="12883">MGYYTSYTLKVHEGERRIQDILAEEFDNGEFDLEYILDEDGNPYDSCKWYDHEKDMRSFSKLYPDVTFVLSGEGEEAGDLWKKYFRNGKMHECSVFITYEAFDESKLR</sequence>
<dbReference type="RefSeq" id="WP_119110889.1">
    <property type="nucleotide sequence ID" value="NZ_CBCSEO010000001.1"/>
</dbReference>
<protein>
    <submittedName>
        <fullName evidence="1">Uncharacterized protein</fullName>
    </submittedName>
</protein>
<gene>
    <name evidence="1" type="ORF">D1970_00305</name>
</gene>